<organism evidence="1">
    <name type="scientific">Pectobacterium versatile</name>
    <dbReference type="NCBI Taxonomy" id="2488639"/>
    <lineage>
        <taxon>Bacteria</taxon>
        <taxon>Pseudomonadati</taxon>
        <taxon>Pseudomonadota</taxon>
        <taxon>Gammaproteobacteria</taxon>
        <taxon>Enterobacterales</taxon>
        <taxon>Pectobacteriaceae</taxon>
        <taxon>Pectobacterium</taxon>
    </lineage>
</organism>
<name>A0A855MRU1_9GAMM</name>
<evidence type="ECO:0000313" key="1">
    <source>
        <dbReference type="EMBL" id="POY51511.1"/>
    </source>
</evidence>
<dbReference type="EMBL" id="PDVW01000002">
    <property type="protein sequence ID" value="POY51511.1"/>
    <property type="molecule type" value="Genomic_DNA"/>
</dbReference>
<sequence>MRFPQGCLAPWSLRVSRSFRERFYVFALPSFHLDNVALLLVFELSQDAIHLCD</sequence>
<dbReference type="AlphaFoldDB" id="A0A855MRU1"/>
<proteinExistence type="predicted"/>
<comment type="caution">
    <text evidence="1">The sequence shown here is derived from an EMBL/GenBank/DDBJ whole genome shotgun (WGS) entry which is preliminary data.</text>
</comment>
<accession>A0A855MRU1</accession>
<reference evidence="1" key="1">
    <citation type="submission" date="2017-12" db="EMBL/GenBank/DDBJ databases">
        <title>First report on the novel genomospecies/subspecies of Pectobacterium carotovorum in Russia.</title>
        <authorList>
            <person name="Shirshikov F.V."/>
            <person name="Miroshnikov K."/>
            <person name="Toshakov S.V."/>
            <person name="Kabanova A.P."/>
            <person name="Barannik A.P."/>
            <person name="Shneider M."/>
            <person name="Ignatov A.N."/>
            <person name="Miroshnikov K.A."/>
        </authorList>
    </citation>
    <scope>NUCLEOTIDE SEQUENCE [LARGE SCALE GENOMIC DNA]</scope>
    <source>
        <strain evidence="1">F131</strain>
    </source>
</reference>
<gene>
    <name evidence="1" type="ORF">F131LOC_00384</name>
</gene>
<protein>
    <submittedName>
        <fullName evidence="1">Uncharacterized protein</fullName>
    </submittedName>
</protein>